<dbReference type="Proteomes" id="UP001155182">
    <property type="component" value="Unassembled WGS sequence"/>
</dbReference>
<dbReference type="EMBL" id="JAMWYS010000053">
    <property type="protein sequence ID" value="MCO4294320.1"/>
    <property type="molecule type" value="Genomic_DNA"/>
</dbReference>
<sequence length="145" mass="16635">MLNRNFVKQIPLKLPIAALLLFAFLGLSVQFIFSFLAQSPYGRHLGWLDFGIPFFIAISAIIISLYRLFLKSYSSTKYSNVVIFLIISILCYAFIFQLKFVLWTIQKVNELKIGDFILKGTPSFVGLICIIIWVIKLLKLIKHDA</sequence>
<proteinExistence type="predicted"/>
<reference evidence="2" key="1">
    <citation type="submission" date="2022-06" db="EMBL/GenBank/DDBJ databases">
        <title>Solitalea sp. MAHUQ-68 isolated from rhizospheric soil.</title>
        <authorList>
            <person name="Huq M.A."/>
        </authorList>
    </citation>
    <scope>NUCLEOTIDE SEQUENCE</scope>
    <source>
        <strain evidence="2">MAHUQ-68</strain>
    </source>
</reference>
<keyword evidence="1" id="KW-0472">Membrane</keyword>
<accession>A0A9X2F554</accession>
<organism evidence="2 3">
    <name type="scientific">Solitalea agri</name>
    <dbReference type="NCBI Taxonomy" id="2953739"/>
    <lineage>
        <taxon>Bacteria</taxon>
        <taxon>Pseudomonadati</taxon>
        <taxon>Bacteroidota</taxon>
        <taxon>Sphingobacteriia</taxon>
        <taxon>Sphingobacteriales</taxon>
        <taxon>Sphingobacteriaceae</taxon>
        <taxon>Solitalea</taxon>
    </lineage>
</organism>
<protein>
    <submittedName>
        <fullName evidence="2">Uncharacterized protein</fullName>
    </submittedName>
</protein>
<feature type="transmembrane region" description="Helical" evidence="1">
    <location>
        <begin position="123"/>
        <end position="141"/>
    </location>
</feature>
<feature type="transmembrane region" description="Helical" evidence="1">
    <location>
        <begin position="12"/>
        <end position="38"/>
    </location>
</feature>
<keyword evidence="1" id="KW-0812">Transmembrane</keyword>
<comment type="caution">
    <text evidence="2">The sequence shown here is derived from an EMBL/GenBank/DDBJ whole genome shotgun (WGS) entry which is preliminary data.</text>
</comment>
<name>A0A9X2F554_9SPHI</name>
<evidence type="ECO:0000313" key="3">
    <source>
        <dbReference type="Proteomes" id="UP001155182"/>
    </source>
</evidence>
<evidence type="ECO:0000256" key="1">
    <source>
        <dbReference type="SAM" id="Phobius"/>
    </source>
</evidence>
<gene>
    <name evidence="2" type="ORF">NF867_15770</name>
</gene>
<dbReference type="AlphaFoldDB" id="A0A9X2F554"/>
<feature type="transmembrane region" description="Helical" evidence="1">
    <location>
        <begin position="81"/>
        <end position="103"/>
    </location>
</feature>
<evidence type="ECO:0000313" key="2">
    <source>
        <dbReference type="EMBL" id="MCO4294320.1"/>
    </source>
</evidence>
<dbReference type="RefSeq" id="WP_252589348.1">
    <property type="nucleotide sequence ID" value="NZ_JAMWYS010000053.1"/>
</dbReference>
<feature type="transmembrane region" description="Helical" evidence="1">
    <location>
        <begin position="50"/>
        <end position="69"/>
    </location>
</feature>
<keyword evidence="3" id="KW-1185">Reference proteome</keyword>
<keyword evidence="1" id="KW-1133">Transmembrane helix</keyword>